<keyword evidence="3" id="KW-0677">Repeat</keyword>
<comment type="subcellular location">
    <subcellularLocation>
        <location evidence="1">Membrane</location>
        <topology evidence="1">Multi-pass membrane protein</topology>
    </subcellularLocation>
</comment>
<dbReference type="Gene3D" id="1.50.40.10">
    <property type="entry name" value="Mitochondrial carrier domain"/>
    <property type="match status" value="1"/>
</dbReference>
<gene>
    <name evidence="8" type="primary">TPC1_1</name>
    <name evidence="8" type="ORF">HK100_000614</name>
</gene>
<organism evidence="8 9">
    <name type="scientific">Physocladia obscura</name>
    <dbReference type="NCBI Taxonomy" id="109957"/>
    <lineage>
        <taxon>Eukaryota</taxon>
        <taxon>Fungi</taxon>
        <taxon>Fungi incertae sedis</taxon>
        <taxon>Chytridiomycota</taxon>
        <taxon>Chytridiomycota incertae sedis</taxon>
        <taxon>Chytridiomycetes</taxon>
        <taxon>Chytridiales</taxon>
        <taxon>Chytriomycetaceae</taxon>
        <taxon>Physocladia</taxon>
    </lineage>
</organism>
<keyword evidence="2 6" id="KW-0812">Transmembrane</keyword>
<evidence type="ECO:0000256" key="6">
    <source>
        <dbReference type="PROSITE-ProRule" id="PRU00282"/>
    </source>
</evidence>
<keyword evidence="5 6" id="KW-0472">Membrane</keyword>
<dbReference type="InterPro" id="IPR018108">
    <property type="entry name" value="MCP_transmembrane"/>
</dbReference>
<keyword evidence="4" id="KW-1133">Transmembrane helix</keyword>
<reference evidence="8" key="1">
    <citation type="submission" date="2020-05" db="EMBL/GenBank/DDBJ databases">
        <title>Phylogenomic resolution of chytrid fungi.</title>
        <authorList>
            <person name="Stajich J.E."/>
            <person name="Amses K."/>
            <person name="Simmons R."/>
            <person name="Seto K."/>
            <person name="Myers J."/>
            <person name="Bonds A."/>
            <person name="Quandt C.A."/>
            <person name="Barry K."/>
            <person name="Liu P."/>
            <person name="Grigoriev I."/>
            <person name="Longcore J.E."/>
            <person name="James T.Y."/>
        </authorList>
    </citation>
    <scope>NUCLEOTIDE SEQUENCE</scope>
    <source>
        <strain evidence="8">JEL0513</strain>
    </source>
</reference>
<proteinExistence type="inferred from homology"/>
<dbReference type="PROSITE" id="PS50920">
    <property type="entry name" value="SOLCAR"/>
    <property type="match status" value="1"/>
</dbReference>
<evidence type="ECO:0000256" key="7">
    <source>
        <dbReference type="RuleBase" id="RU000488"/>
    </source>
</evidence>
<evidence type="ECO:0000256" key="5">
    <source>
        <dbReference type="ARBA" id="ARBA00023136"/>
    </source>
</evidence>
<dbReference type="AlphaFoldDB" id="A0AAD5SZU6"/>
<evidence type="ECO:0000256" key="3">
    <source>
        <dbReference type="ARBA" id="ARBA00022737"/>
    </source>
</evidence>
<evidence type="ECO:0000256" key="4">
    <source>
        <dbReference type="ARBA" id="ARBA00022989"/>
    </source>
</evidence>
<dbReference type="EMBL" id="JADGJH010001122">
    <property type="protein sequence ID" value="KAJ3118427.1"/>
    <property type="molecule type" value="Genomic_DNA"/>
</dbReference>
<comment type="similarity">
    <text evidence="7">Belongs to the mitochondrial carrier (TC 2.A.29) family.</text>
</comment>
<name>A0AAD5SZU6_9FUNG</name>
<accession>A0AAD5SZU6</accession>
<evidence type="ECO:0000313" key="9">
    <source>
        <dbReference type="Proteomes" id="UP001211907"/>
    </source>
</evidence>
<protein>
    <submittedName>
        <fullName evidence="8">Mitochondrial thiamine pyrophosphate transporter</fullName>
    </submittedName>
</protein>
<dbReference type="InterPro" id="IPR023395">
    <property type="entry name" value="MCP_dom_sf"/>
</dbReference>
<sequence>MGIMFSVQDILVERLKRVEHGYWPHVCDQFASGATAGIISKTAVMPFDIVRKQLEVQGPSRNLYVISNIPQYNGFGFAKCAREIVRTEGIFALYKGLLPSLMKTAPSSAVTFWVVNECRHIFSEYNERIEESSIDRAPINVPFYPVYDFGTTFSRR</sequence>
<dbReference type="Pfam" id="PF00153">
    <property type="entry name" value="Mito_carr"/>
    <property type="match status" value="1"/>
</dbReference>
<keyword evidence="7" id="KW-0813">Transport</keyword>
<comment type="caution">
    <text evidence="8">The sequence shown here is derived from an EMBL/GenBank/DDBJ whole genome shotgun (WGS) entry which is preliminary data.</text>
</comment>
<keyword evidence="9" id="KW-1185">Reference proteome</keyword>
<dbReference type="SUPFAM" id="SSF103506">
    <property type="entry name" value="Mitochondrial carrier"/>
    <property type="match status" value="1"/>
</dbReference>
<evidence type="ECO:0000313" key="8">
    <source>
        <dbReference type="EMBL" id="KAJ3118427.1"/>
    </source>
</evidence>
<feature type="repeat" description="Solcar" evidence="6">
    <location>
        <begin position="24"/>
        <end position="121"/>
    </location>
</feature>
<evidence type="ECO:0000256" key="1">
    <source>
        <dbReference type="ARBA" id="ARBA00004141"/>
    </source>
</evidence>
<evidence type="ECO:0000256" key="2">
    <source>
        <dbReference type="ARBA" id="ARBA00022692"/>
    </source>
</evidence>
<dbReference type="PANTHER" id="PTHR24089">
    <property type="entry name" value="SOLUTE CARRIER FAMILY 25"/>
    <property type="match status" value="1"/>
</dbReference>
<dbReference type="GO" id="GO:0016020">
    <property type="term" value="C:membrane"/>
    <property type="evidence" value="ECO:0007669"/>
    <property type="project" value="UniProtKB-SubCell"/>
</dbReference>
<dbReference type="Proteomes" id="UP001211907">
    <property type="component" value="Unassembled WGS sequence"/>
</dbReference>